<feature type="domain" description="Prokaryotic pPIWI-RE MID" evidence="3">
    <location>
        <begin position="521"/>
        <end position="652"/>
    </location>
</feature>
<feature type="domain" description="pPIWI-RE RNaseH" evidence="1">
    <location>
        <begin position="673"/>
        <end position="940"/>
    </location>
</feature>
<protein>
    <submittedName>
        <fullName evidence="4">DUF3962 domain-containing protein</fullName>
    </submittedName>
</protein>
<dbReference type="AlphaFoldDB" id="A0AAW7X962"/>
<dbReference type="Pfam" id="PF13111">
    <property type="entry name" value="pPIWI_RE_X"/>
    <property type="match status" value="1"/>
</dbReference>
<evidence type="ECO:0000259" key="1">
    <source>
        <dbReference type="Pfam" id="PF13032"/>
    </source>
</evidence>
<evidence type="ECO:0000259" key="2">
    <source>
        <dbReference type="Pfam" id="PF13111"/>
    </source>
</evidence>
<proteinExistence type="predicted"/>
<dbReference type="EMBL" id="JAUOPB010000007">
    <property type="protein sequence ID" value="MDO6423043.1"/>
    <property type="molecule type" value="Genomic_DNA"/>
</dbReference>
<sequence length="943" mass="106912">MTKNTNKSTEKDVAHALFYPGDAEALSRNTCLVKWTPQWMTIMREIISYAEAASNDFQSIPTASLKSILEIHLDGLLLVRAYSGLKTNDLKYFKPSSKIEPFIIAIDQSDIAETISSCIDTWVDDYLVPFMEKREMPDSLRDNLFSALDSKLVFSVESQSFELLPWGASNNGTAAPLFSPHGYSITANDIARLLEGVSIFPELPPVMRVIGSDLGNNTAELITPIIDQFQEKGLFSLYCKISIETLPTVSYPIINFNFGRRRWVSALKEKFSHNQNASAFLFDEGKGRVYTFNIAKRRQDNGERKWLPDDSFSALRDRFDLPEIIDESEIYTLNINGIRSSVSHSHSSDGGGYSGKNLLGSGVTERDRSDAFNLIFDNLAPYGFHRMDSFHKIDNEIQFLKRKKINYLDLVTLCMHINEDQTASEDLSNETINSDIQPNERETIQLLGQEWFEMTALLAENLSDPDKLKNIKQKADKVGNMQNINRDIIRDHFPTNNAPRILLICQDQSQQGIIKYIVDQLFGDSIQVISTLLPANTHGPKKSLPGSELTTAKRLQLRKDIWDAAINNAISNQQVDMCIIQADQFYEGQGRDDTINKPAAKIAFAQSGIPTQYLNPIDRRITKRDKQLKDYLNRIRSAFFDLVFGHHGIVPAISESVTKYFPKEESKPHFIYGITNIRVNTRSGPTPAEIAVATRIDVNTGQPSIRFCHQERILVTSDWLNYRDAIQYLTTRFNRKVTLGTNKSRLPRHEVYLLFCKNIFKEANQNKGVIYLESAPKSALTPWMSDTQVGEDSSLFSDFPALRVIRVRRQAPQLLIEKHKDNYFTPTTCRRLYSVDMGEVPTYWSLGQPLSQKKRGISTYRSIELPGKGEDETKLHDPILGSTPTPNAVEFVVLSAPEDEPVDKLIQFTTSLRVGILQANYSNFVSLPAPLFITRKLKEYFEL</sequence>
<evidence type="ECO:0000313" key="4">
    <source>
        <dbReference type="EMBL" id="MDO6423043.1"/>
    </source>
</evidence>
<dbReference type="Proteomes" id="UP001169760">
    <property type="component" value="Unassembled WGS sequence"/>
</dbReference>
<name>A0AAW7X962_9GAMM</name>
<evidence type="ECO:0000313" key="5">
    <source>
        <dbReference type="Proteomes" id="UP001169760"/>
    </source>
</evidence>
<organism evidence="4 5">
    <name type="scientific">Saccharophagus degradans</name>
    <dbReference type="NCBI Taxonomy" id="86304"/>
    <lineage>
        <taxon>Bacteria</taxon>
        <taxon>Pseudomonadati</taxon>
        <taxon>Pseudomonadota</taxon>
        <taxon>Gammaproteobacteria</taxon>
        <taxon>Cellvibrionales</taxon>
        <taxon>Cellvibrionaceae</taxon>
        <taxon>Saccharophagus</taxon>
    </lineage>
</organism>
<gene>
    <name evidence="4" type="ORF">Q4521_11210</name>
</gene>
<accession>A0AAW7X962</accession>
<reference evidence="4" key="1">
    <citation type="submission" date="2023-07" db="EMBL/GenBank/DDBJ databases">
        <title>Genome content predicts the carbon catabolic preferences of heterotrophic bacteria.</title>
        <authorList>
            <person name="Gralka M."/>
        </authorList>
    </citation>
    <scope>NUCLEOTIDE SEQUENCE</scope>
    <source>
        <strain evidence="4">I3M17_2</strain>
    </source>
</reference>
<dbReference type="Pfam" id="PF13032">
    <property type="entry name" value="RNaseH_pPIWI_RE"/>
    <property type="match status" value="1"/>
</dbReference>
<dbReference type="InterPro" id="IPR040496">
    <property type="entry name" value="MID_pPIWI_RE"/>
</dbReference>
<dbReference type="InterPro" id="IPR024996">
    <property type="entry name" value="RNaseH_pPIWI_RE"/>
</dbReference>
<dbReference type="Pfam" id="PF18157">
    <property type="entry name" value="MID_pPIWI_RE"/>
    <property type="match status" value="1"/>
</dbReference>
<dbReference type="RefSeq" id="WP_175574302.1">
    <property type="nucleotide sequence ID" value="NZ_JAUOPB010000007.1"/>
</dbReference>
<feature type="domain" description="pPIWI-RE module N-terminal" evidence="2">
    <location>
        <begin position="26"/>
        <end position="404"/>
    </location>
</feature>
<dbReference type="InterPro" id="IPR025085">
    <property type="entry name" value="pPIWI_RE_X"/>
</dbReference>
<comment type="caution">
    <text evidence="4">The sequence shown here is derived from an EMBL/GenBank/DDBJ whole genome shotgun (WGS) entry which is preliminary data.</text>
</comment>
<evidence type="ECO:0000259" key="3">
    <source>
        <dbReference type="Pfam" id="PF18157"/>
    </source>
</evidence>